<keyword evidence="1" id="KW-0812">Transmembrane</keyword>
<dbReference type="Proteomes" id="UP000030673">
    <property type="component" value="Unassembled WGS sequence"/>
</dbReference>
<name>W7JZQ0_PLAFO</name>
<keyword evidence="3" id="KW-1185">Reference proteome</keyword>
<gene>
    <name evidence="2" type="ORF">PFNF54_04530</name>
</gene>
<protein>
    <submittedName>
        <fullName evidence="2">Uncharacterized protein</fullName>
    </submittedName>
</protein>
<evidence type="ECO:0000256" key="1">
    <source>
        <dbReference type="SAM" id="Phobius"/>
    </source>
</evidence>
<evidence type="ECO:0000313" key="3">
    <source>
        <dbReference type="Proteomes" id="UP000030673"/>
    </source>
</evidence>
<feature type="transmembrane region" description="Helical" evidence="1">
    <location>
        <begin position="12"/>
        <end position="32"/>
    </location>
</feature>
<keyword evidence="1" id="KW-1133">Transmembrane helix</keyword>
<accession>W7JZQ0</accession>
<dbReference type="EMBL" id="KE123865">
    <property type="protein sequence ID" value="EWC86514.1"/>
    <property type="molecule type" value="Genomic_DNA"/>
</dbReference>
<proteinExistence type="predicted"/>
<organism evidence="2 3">
    <name type="scientific">Plasmodium falciparum (isolate NF54)</name>
    <dbReference type="NCBI Taxonomy" id="5843"/>
    <lineage>
        <taxon>Eukaryota</taxon>
        <taxon>Sar</taxon>
        <taxon>Alveolata</taxon>
        <taxon>Apicomplexa</taxon>
        <taxon>Aconoidasida</taxon>
        <taxon>Haemosporida</taxon>
        <taxon>Plasmodiidae</taxon>
        <taxon>Plasmodium</taxon>
        <taxon>Plasmodium (Laverania)</taxon>
    </lineage>
</organism>
<evidence type="ECO:0000313" key="2">
    <source>
        <dbReference type="EMBL" id="EWC86514.1"/>
    </source>
</evidence>
<dbReference type="AlphaFoldDB" id="W7JZQ0"/>
<sequence>MFFSFLQCHVCTLNIFLSIIIFYFFIDCIYLLKEERGQTFFDEEDVQEETLFDLCEEDKKEYNYDVEEKKISKLKKKVQGSNKIKDKAGINKNIYADITTFFKKI</sequence>
<reference evidence="2 3" key="1">
    <citation type="submission" date="2013-02" db="EMBL/GenBank/DDBJ databases">
        <title>The Genome Sequence of Plasmodium falciparum NF54.</title>
        <authorList>
            <consortium name="The Broad Institute Genome Sequencing Platform"/>
            <consortium name="The Broad Institute Genome Sequencing Center for Infectious Disease"/>
            <person name="Neafsey D."/>
            <person name="Cheeseman I."/>
            <person name="Volkman S."/>
            <person name="Adams J."/>
            <person name="Walker B."/>
            <person name="Young S.K."/>
            <person name="Zeng Q."/>
            <person name="Gargeya S."/>
            <person name="Fitzgerald M."/>
            <person name="Haas B."/>
            <person name="Abouelleil A."/>
            <person name="Alvarado L."/>
            <person name="Arachchi H.M."/>
            <person name="Berlin A.M."/>
            <person name="Chapman S.B."/>
            <person name="Dewar J."/>
            <person name="Goldberg J."/>
            <person name="Griggs A."/>
            <person name="Gujja S."/>
            <person name="Hansen M."/>
            <person name="Howarth C."/>
            <person name="Imamovic A."/>
            <person name="Larimer J."/>
            <person name="McCowan C."/>
            <person name="Murphy C."/>
            <person name="Neiman D."/>
            <person name="Pearson M."/>
            <person name="Priest M."/>
            <person name="Roberts A."/>
            <person name="Saif S."/>
            <person name="Shea T."/>
            <person name="Sisk P."/>
            <person name="Sykes S."/>
            <person name="Wortman J."/>
            <person name="Nusbaum C."/>
            <person name="Birren B."/>
        </authorList>
    </citation>
    <scope>NUCLEOTIDE SEQUENCE [LARGE SCALE GENOMIC DNA]</scope>
    <source>
        <strain evidence="2 3">NF54</strain>
    </source>
</reference>
<keyword evidence="1" id="KW-0472">Membrane</keyword>